<keyword evidence="3 10" id="KW-0132">Cell division</keyword>
<keyword evidence="5 10" id="KW-0067">ATP-binding</keyword>
<keyword evidence="8 10" id="KW-0131">Cell cycle</keyword>
<keyword evidence="4 10" id="KW-0547">Nucleotide-binding</keyword>
<comment type="subcellular location">
    <subcellularLocation>
        <location evidence="10 11">Cytoplasm</location>
    </subcellularLocation>
</comment>
<dbReference type="GO" id="GO:0047480">
    <property type="term" value="F:UDP-N-acetylmuramoyl-tripeptide-D-alanyl-D-alanine ligase activity"/>
    <property type="evidence" value="ECO:0007669"/>
    <property type="project" value="UniProtKB-UniRule"/>
</dbReference>
<evidence type="ECO:0000256" key="1">
    <source>
        <dbReference type="ARBA" id="ARBA00022490"/>
    </source>
</evidence>
<evidence type="ECO:0000256" key="5">
    <source>
        <dbReference type="ARBA" id="ARBA00022840"/>
    </source>
</evidence>
<evidence type="ECO:0000256" key="9">
    <source>
        <dbReference type="ARBA" id="ARBA00023316"/>
    </source>
</evidence>
<feature type="domain" description="Mur ligase N-terminal catalytic" evidence="12">
    <location>
        <begin position="14"/>
        <end position="60"/>
    </location>
</feature>
<keyword evidence="7 10" id="KW-0573">Peptidoglycan synthesis</keyword>
<dbReference type="AlphaFoldDB" id="A0A563DF72"/>
<evidence type="ECO:0000256" key="11">
    <source>
        <dbReference type="RuleBase" id="RU004136"/>
    </source>
</evidence>
<evidence type="ECO:0000313" key="15">
    <source>
        <dbReference type="EMBL" id="TWP28752.1"/>
    </source>
</evidence>
<feature type="domain" description="Mur ligase C-terminal" evidence="13">
    <location>
        <begin position="298"/>
        <end position="383"/>
    </location>
</feature>
<dbReference type="GO" id="GO:0071555">
    <property type="term" value="P:cell wall organization"/>
    <property type="evidence" value="ECO:0007669"/>
    <property type="project" value="UniProtKB-KW"/>
</dbReference>
<dbReference type="GO" id="GO:0051301">
    <property type="term" value="P:cell division"/>
    <property type="evidence" value="ECO:0007669"/>
    <property type="project" value="UniProtKB-KW"/>
</dbReference>
<dbReference type="NCBIfam" id="TIGR01143">
    <property type="entry name" value="murF"/>
    <property type="match status" value="1"/>
</dbReference>
<dbReference type="Gene3D" id="3.90.190.20">
    <property type="entry name" value="Mur ligase, C-terminal domain"/>
    <property type="match status" value="1"/>
</dbReference>
<organism evidence="15 16">
    <name type="scientific">Apibacter muscae</name>
    <dbReference type="NCBI Taxonomy" id="2509004"/>
    <lineage>
        <taxon>Bacteria</taxon>
        <taxon>Pseudomonadati</taxon>
        <taxon>Bacteroidota</taxon>
        <taxon>Flavobacteriia</taxon>
        <taxon>Flavobacteriales</taxon>
        <taxon>Weeksellaceae</taxon>
        <taxon>Apibacter</taxon>
    </lineage>
</organism>
<dbReference type="Gene3D" id="3.40.1190.10">
    <property type="entry name" value="Mur-like, catalytic domain"/>
    <property type="match status" value="1"/>
</dbReference>
<dbReference type="RefSeq" id="WP_146292379.1">
    <property type="nucleotide sequence ID" value="NZ_SELH01000017.1"/>
</dbReference>
<keyword evidence="16" id="KW-1185">Reference proteome</keyword>
<dbReference type="HAMAP" id="MF_02019">
    <property type="entry name" value="MurF"/>
    <property type="match status" value="1"/>
</dbReference>
<dbReference type="InterPro" id="IPR005863">
    <property type="entry name" value="UDP-N-AcMur_synth"/>
</dbReference>
<evidence type="ECO:0000256" key="8">
    <source>
        <dbReference type="ARBA" id="ARBA00023306"/>
    </source>
</evidence>
<evidence type="ECO:0000256" key="3">
    <source>
        <dbReference type="ARBA" id="ARBA00022618"/>
    </source>
</evidence>
<evidence type="ECO:0000259" key="14">
    <source>
        <dbReference type="Pfam" id="PF08245"/>
    </source>
</evidence>
<name>A0A563DF72_9FLAO</name>
<protein>
    <recommendedName>
        <fullName evidence="10 11">UDP-N-acetylmuramoyl-tripeptide--D-alanyl-D-alanine ligase</fullName>
        <ecNumber evidence="10 11">6.3.2.10</ecNumber>
    </recommendedName>
    <alternativeName>
        <fullName evidence="10">D-alanyl-D-alanine-adding enzyme</fullName>
    </alternativeName>
</protein>
<evidence type="ECO:0000259" key="12">
    <source>
        <dbReference type="Pfam" id="PF01225"/>
    </source>
</evidence>
<dbReference type="OrthoDB" id="9801978at2"/>
<feature type="binding site" evidence="10">
    <location>
        <begin position="98"/>
        <end position="104"/>
    </location>
    <ligand>
        <name>ATP</name>
        <dbReference type="ChEBI" id="CHEBI:30616"/>
    </ligand>
</feature>
<dbReference type="Proteomes" id="UP000319499">
    <property type="component" value="Unassembled WGS sequence"/>
</dbReference>
<evidence type="ECO:0000256" key="6">
    <source>
        <dbReference type="ARBA" id="ARBA00022960"/>
    </source>
</evidence>
<comment type="caution">
    <text evidence="15">The sequence shown here is derived from an EMBL/GenBank/DDBJ whole genome shotgun (WGS) entry which is preliminary data.</text>
</comment>
<dbReference type="GO" id="GO:0008360">
    <property type="term" value="P:regulation of cell shape"/>
    <property type="evidence" value="ECO:0007669"/>
    <property type="project" value="UniProtKB-KW"/>
</dbReference>
<keyword evidence="9 10" id="KW-0961">Cell wall biogenesis/degradation</keyword>
<evidence type="ECO:0000256" key="2">
    <source>
        <dbReference type="ARBA" id="ARBA00022598"/>
    </source>
</evidence>
<dbReference type="InterPro" id="IPR051046">
    <property type="entry name" value="MurCDEF_CellWall_CoF430Synth"/>
</dbReference>
<evidence type="ECO:0000256" key="7">
    <source>
        <dbReference type="ARBA" id="ARBA00022984"/>
    </source>
</evidence>
<dbReference type="InterPro" id="IPR036565">
    <property type="entry name" value="Mur-like_cat_sf"/>
</dbReference>
<dbReference type="InterPro" id="IPR000713">
    <property type="entry name" value="Mur_ligase_N"/>
</dbReference>
<dbReference type="InterPro" id="IPR035911">
    <property type="entry name" value="MurE/MurF_N"/>
</dbReference>
<sequence length="427" mass="47877">MTIEELYSIYLQSSGVTTDTRKITSKSIYFALKGENFNGNLFANEAIEHGALVAVVDDRSLSNPSKGIFYFENSLLCLQNLARYHREQLNIPIIGLTGSNGKTTTKELMASVLKEKFNVWYTQGNLNNHIGVPLTLLSINQNHEIAIVEMGANHLKEIELLSGICQPTIGYITNFGKAHLEGFGGMEGVYRGKSELYSFLRENHRKVIVNTDDTKQMELSNGIDSISFGTEGDYTYSYQENSNHTISLIYQNCLINSQLTGKYNYTNLCAAATLGLYFGIEIVKIKVGIENYLPQNQRSQIVKLGNKTLVLDTYNANPSSMEASLKNFSVFEGSKTIILGDMFELGKESAYEHSKIVSLALNTNFDNIFLVGENFYSTTIDDFKIKKFKSTEEAKNYFKEHSIVTKNLLLKGSRGMALEKLLNVFKE</sequence>
<dbReference type="PANTHER" id="PTHR43024">
    <property type="entry name" value="UDP-N-ACETYLMURAMOYL-TRIPEPTIDE--D-ALANYL-D-ALANINE LIGASE"/>
    <property type="match status" value="1"/>
</dbReference>
<dbReference type="UniPathway" id="UPA00219"/>
<evidence type="ECO:0000256" key="4">
    <source>
        <dbReference type="ARBA" id="ARBA00022741"/>
    </source>
</evidence>
<dbReference type="Pfam" id="PF01225">
    <property type="entry name" value="Mur_ligase"/>
    <property type="match status" value="1"/>
</dbReference>
<proteinExistence type="inferred from homology"/>
<evidence type="ECO:0000256" key="10">
    <source>
        <dbReference type="HAMAP-Rule" id="MF_02019"/>
    </source>
</evidence>
<dbReference type="Gene3D" id="3.40.1390.10">
    <property type="entry name" value="MurE/MurF, N-terminal domain"/>
    <property type="match status" value="1"/>
</dbReference>
<dbReference type="SUPFAM" id="SSF63418">
    <property type="entry name" value="MurE/MurF N-terminal domain"/>
    <property type="match status" value="1"/>
</dbReference>
<comment type="pathway">
    <text evidence="10 11">Cell wall biogenesis; peptidoglycan biosynthesis.</text>
</comment>
<feature type="domain" description="Mur ligase central" evidence="14">
    <location>
        <begin position="97"/>
        <end position="274"/>
    </location>
</feature>
<dbReference type="GO" id="GO:0005737">
    <property type="term" value="C:cytoplasm"/>
    <property type="evidence" value="ECO:0007669"/>
    <property type="project" value="UniProtKB-SubCell"/>
</dbReference>
<dbReference type="GO" id="GO:0009252">
    <property type="term" value="P:peptidoglycan biosynthetic process"/>
    <property type="evidence" value="ECO:0007669"/>
    <property type="project" value="UniProtKB-UniRule"/>
</dbReference>
<gene>
    <name evidence="10 15" type="primary">murF</name>
    <name evidence="15" type="ORF">ETU09_05400</name>
</gene>
<accession>A0A563DF72</accession>
<dbReference type="EMBL" id="SELH01000017">
    <property type="protein sequence ID" value="TWP28752.1"/>
    <property type="molecule type" value="Genomic_DNA"/>
</dbReference>
<dbReference type="GO" id="GO:0008766">
    <property type="term" value="F:UDP-N-acetylmuramoylalanyl-D-glutamyl-2,6-diaminopimelate-D-alanyl-D-alanine ligase activity"/>
    <property type="evidence" value="ECO:0007669"/>
    <property type="project" value="RHEA"/>
</dbReference>
<dbReference type="GO" id="GO:0005524">
    <property type="term" value="F:ATP binding"/>
    <property type="evidence" value="ECO:0007669"/>
    <property type="project" value="UniProtKB-UniRule"/>
</dbReference>
<dbReference type="SUPFAM" id="SSF53623">
    <property type="entry name" value="MurD-like peptide ligases, catalytic domain"/>
    <property type="match status" value="1"/>
</dbReference>
<keyword evidence="2 10" id="KW-0436">Ligase</keyword>
<dbReference type="EC" id="6.3.2.10" evidence="10 11"/>
<evidence type="ECO:0000313" key="16">
    <source>
        <dbReference type="Proteomes" id="UP000319499"/>
    </source>
</evidence>
<dbReference type="Pfam" id="PF02875">
    <property type="entry name" value="Mur_ligase_C"/>
    <property type="match status" value="1"/>
</dbReference>
<comment type="function">
    <text evidence="10 11">Involved in cell wall formation. Catalyzes the final step in the synthesis of UDP-N-acetylmuramoyl-pentapeptide, the precursor of murein.</text>
</comment>
<comment type="similarity">
    <text evidence="10">Belongs to the MurCDEF family. MurF subfamily.</text>
</comment>
<keyword evidence="6 10" id="KW-0133">Cell shape</keyword>
<reference evidence="15 16" key="1">
    <citation type="submission" date="2019-02" db="EMBL/GenBank/DDBJ databases">
        <title>Apibacter muscae sp. nov.: a novel member of the house fly microbiota.</title>
        <authorList>
            <person name="Park R."/>
        </authorList>
    </citation>
    <scope>NUCLEOTIDE SEQUENCE [LARGE SCALE GENOMIC DNA]</scope>
    <source>
        <strain evidence="15 16">AL1</strain>
    </source>
</reference>
<dbReference type="InterPro" id="IPR036615">
    <property type="entry name" value="Mur_ligase_C_dom_sf"/>
</dbReference>
<dbReference type="PANTHER" id="PTHR43024:SF1">
    <property type="entry name" value="UDP-N-ACETYLMURAMOYL-TRIPEPTIDE--D-ALANYL-D-ALANINE LIGASE"/>
    <property type="match status" value="1"/>
</dbReference>
<keyword evidence="1 10" id="KW-0963">Cytoplasm</keyword>
<dbReference type="InterPro" id="IPR004101">
    <property type="entry name" value="Mur_ligase_C"/>
</dbReference>
<dbReference type="SUPFAM" id="SSF53244">
    <property type="entry name" value="MurD-like peptide ligases, peptide-binding domain"/>
    <property type="match status" value="1"/>
</dbReference>
<dbReference type="InterPro" id="IPR013221">
    <property type="entry name" value="Mur_ligase_cen"/>
</dbReference>
<comment type="catalytic activity">
    <reaction evidence="10 11">
        <text>D-alanyl-D-alanine + UDP-N-acetyl-alpha-D-muramoyl-L-alanyl-gamma-D-glutamyl-meso-2,6-diaminopimelate + ATP = UDP-N-acetyl-alpha-D-muramoyl-L-alanyl-gamma-D-glutamyl-meso-2,6-diaminopimeloyl-D-alanyl-D-alanine + ADP + phosphate + H(+)</text>
        <dbReference type="Rhea" id="RHEA:28374"/>
        <dbReference type="ChEBI" id="CHEBI:15378"/>
        <dbReference type="ChEBI" id="CHEBI:30616"/>
        <dbReference type="ChEBI" id="CHEBI:43474"/>
        <dbReference type="ChEBI" id="CHEBI:57822"/>
        <dbReference type="ChEBI" id="CHEBI:61386"/>
        <dbReference type="ChEBI" id="CHEBI:83905"/>
        <dbReference type="ChEBI" id="CHEBI:456216"/>
        <dbReference type="EC" id="6.3.2.10"/>
    </reaction>
</comment>
<evidence type="ECO:0000259" key="13">
    <source>
        <dbReference type="Pfam" id="PF02875"/>
    </source>
</evidence>
<dbReference type="Pfam" id="PF08245">
    <property type="entry name" value="Mur_ligase_M"/>
    <property type="match status" value="1"/>
</dbReference>